<evidence type="ECO:0000313" key="4">
    <source>
        <dbReference type="Ensembl" id="ENSGWIP00000012847.1"/>
    </source>
</evidence>
<feature type="region of interest" description="Disordered" evidence="2">
    <location>
        <begin position="1204"/>
        <end position="1251"/>
    </location>
</feature>
<dbReference type="PROSITE" id="PS50157">
    <property type="entry name" value="ZINC_FINGER_C2H2_2"/>
    <property type="match status" value="1"/>
</dbReference>
<keyword evidence="5" id="KW-1185">Reference proteome</keyword>
<keyword evidence="1" id="KW-0479">Metal-binding</keyword>
<feature type="compositionally biased region" description="Basic residues" evidence="2">
    <location>
        <begin position="23"/>
        <end position="32"/>
    </location>
</feature>
<dbReference type="InterPro" id="IPR029526">
    <property type="entry name" value="PGBD"/>
</dbReference>
<feature type="compositionally biased region" description="Basic and acidic residues" evidence="2">
    <location>
        <begin position="409"/>
        <end position="420"/>
    </location>
</feature>
<dbReference type="Ensembl" id="ENSGWIT00000014295.1">
    <property type="protein sequence ID" value="ENSGWIP00000012847.1"/>
    <property type="gene ID" value="ENSGWIG00000007424.1"/>
</dbReference>
<dbReference type="PANTHER" id="PTHR47272:SF2">
    <property type="entry name" value="PIGGYBAC TRANSPOSABLE ELEMENT-DERIVED PROTEIN 3-LIKE"/>
    <property type="match status" value="1"/>
</dbReference>
<feature type="region of interest" description="Disordered" evidence="2">
    <location>
        <begin position="287"/>
        <end position="342"/>
    </location>
</feature>
<proteinExistence type="predicted"/>
<keyword evidence="1" id="KW-0863">Zinc-finger</keyword>
<dbReference type="GO" id="GO:0008270">
    <property type="term" value="F:zinc ion binding"/>
    <property type="evidence" value="ECO:0007669"/>
    <property type="project" value="UniProtKB-KW"/>
</dbReference>
<evidence type="ECO:0000259" key="3">
    <source>
        <dbReference type="PROSITE" id="PS50157"/>
    </source>
</evidence>
<dbReference type="InterPro" id="IPR013087">
    <property type="entry name" value="Znf_C2H2_type"/>
</dbReference>
<reference evidence="4" key="2">
    <citation type="submission" date="2025-08" db="UniProtKB">
        <authorList>
            <consortium name="Ensembl"/>
        </authorList>
    </citation>
    <scope>IDENTIFICATION</scope>
</reference>
<evidence type="ECO:0000256" key="2">
    <source>
        <dbReference type="SAM" id="MobiDB-lite"/>
    </source>
</evidence>
<dbReference type="Proteomes" id="UP000694680">
    <property type="component" value="Chromosome 16"/>
</dbReference>
<feature type="region of interest" description="Disordered" evidence="2">
    <location>
        <begin position="764"/>
        <end position="784"/>
    </location>
</feature>
<feature type="region of interest" description="Disordered" evidence="2">
    <location>
        <begin position="459"/>
        <end position="479"/>
    </location>
</feature>
<dbReference type="Pfam" id="PF13843">
    <property type="entry name" value="DDE_Tnp_1_7"/>
    <property type="match status" value="1"/>
</dbReference>
<dbReference type="CTD" id="100006440"/>
<feature type="region of interest" description="Disordered" evidence="2">
    <location>
        <begin position="89"/>
        <end position="133"/>
    </location>
</feature>
<gene>
    <name evidence="4" type="primary">LOC114477668</name>
</gene>
<reference evidence="4" key="1">
    <citation type="submission" date="2020-06" db="EMBL/GenBank/DDBJ databases">
        <authorList>
            <consortium name="Wellcome Sanger Institute Data Sharing"/>
        </authorList>
    </citation>
    <scope>NUCLEOTIDE SEQUENCE [LARGE SCALE GENOMIC DNA]</scope>
</reference>
<protein>
    <submittedName>
        <fullName evidence="4">Uncharacterized LOC114477668</fullName>
    </submittedName>
</protein>
<feature type="compositionally biased region" description="Low complexity" evidence="2">
    <location>
        <begin position="320"/>
        <end position="336"/>
    </location>
</feature>
<feature type="domain" description="C2H2-type" evidence="3">
    <location>
        <begin position="185"/>
        <end position="213"/>
    </location>
</feature>
<name>A0A8C5G445_GOUWI</name>
<organism evidence="4 5">
    <name type="scientific">Gouania willdenowi</name>
    <name type="common">Blunt-snouted clingfish</name>
    <name type="synonym">Lepadogaster willdenowi</name>
    <dbReference type="NCBI Taxonomy" id="441366"/>
    <lineage>
        <taxon>Eukaryota</taxon>
        <taxon>Metazoa</taxon>
        <taxon>Chordata</taxon>
        <taxon>Craniata</taxon>
        <taxon>Vertebrata</taxon>
        <taxon>Euteleostomi</taxon>
        <taxon>Actinopterygii</taxon>
        <taxon>Neopterygii</taxon>
        <taxon>Teleostei</taxon>
        <taxon>Neoteleostei</taxon>
        <taxon>Acanthomorphata</taxon>
        <taxon>Ovalentaria</taxon>
        <taxon>Blenniimorphae</taxon>
        <taxon>Blenniiformes</taxon>
        <taxon>Gobiesocoidei</taxon>
        <taxon>Gobiesocidae</taxon>
        <taxon>Gobiesocinae</taxon>
        <taxon>Gouania</taxon>
    </lineage>
</organism>
<evidence type="ECO:0000313" key="5">
    <source>
        <dbReference type="Proteomes" id="UP000694680"/>
    </source>
</evidence>
<feature type="compositionally biased region" description="Polar residues" evidence="2">
    <location>
        <begin position="103"/>
        <end position="117"/>
    </location>
</feature>
<feature type="compositionally biased region" description="Low complexity" evidence="2">
    <location>
        <begin position="146"/>
        <end position="160"/>
    </location>
</feature>
<feature type="region of interest" description="Disordered" evidence="2">
    <location>
        <begin position="390"/>
        <end position="431"/>
    </location>
</feature>
<dbReference type="PROSITE" id="PS00028">
    <property type="entry name" value="ZINC_FINGER_C2H2_1"/>
    <property type="match status" value="1"/>
</dbReference>
<sequence length="1302" mass="144298">MAKGTKQQKPTQIQKPKPAKLPMFKKKKQTKKVQKEQAKSQKGEKTKADLVEEERGERVDILNSHLTQDCLLLLKGHKQPQLKVYKLDPSKASGQAPDPMTHELQTNTQSDGKQQNHPIGESLALGKKKGGRTKTNHKALSLLSSLKNSCKTPETPTTKPKTTRKRKSSSKLEIEGIITSSKRSLDCKECGEMFSDVSSLQKHKTTTHVVESPSLTYTNGNIFEGVSNVNLYQLPKSPRQCVGVMSTATDWDTEPEIAMEDREQNLSFPALIPSPSLTIPPAILQSNCFDDTGGPATDTNQQSHTSPELDLSTVKTQNTLLNSPPQLSLNSSSKTSESVKTKELVSPVDEKLEQRSAIKLTSVSEVVAAIDDDLKEELLLDVNLVTVGEKTEDEDSTCDGVSIPQNKSNEFECDSREQGPAKDQPVQSLASQTVSCSINRVEVKEEEEELLVQRKKVRGKRAVKDKEPGGMRRGKKSLRKDVATKQALIGNSDKEMNSEKKHGECRVVFEKHPAILGSDQETDANNTTATLLPSTSSACDCSHDEEQVVFELKSVTTSVHEVMNKSGLPGGEEHNRASDQSPLITLEKFLASRQRVSAETEPEIMTKGHHKQRLVSMDEDGGLALQNTQVTSVSTQHHQDIRTVLVKEETSIIPEDVQNTNGSKHIKWNVEPISNEDTDIPGMESPEITRESRITPEFSSSQCIFYPVKVEEREMQVEVTHAHKGRVNPEASPDPNQVEHHNALCHTHEGSPPALEYQDSRVQGLLSDPTDSDYTNNQDFEPSPNLREFLLQSSDEEDGGGLELYDPQINSEAEIMAYFNQNQTNSSNLPDQTSSKKPIDYFCKYFGWDTWVEIAEYTDRASRISNPVTPNEVAHFVGIHIAMGTLKFPCSKLYWEDLTKVPLIAEAMALPRFLELSHKLKLNSPASVSAPRNAANCPNAVQGKASPSRYCKKLLGDQTNETAALQSQTDPLWKIQPLLLRFKAGCQSLRQEDHYAIDHYPLHLTGRMHSNQISLYCTSLIGFSGSLSRVELTLNFADKENAVKKMVSKGTMVFLCKQELSTPAMLEHLLAAGVNGAGMVGGSRGQVGDEFVSSDGRLMLRRSHRGFILSTAGSSLKSMTSLIDNFEKAQMLARLNKGLQNLYTTPFTASTPTCWPQAVLWYLTDLALVNSWLQYRQEIGTKSVPLTLMAFRLEVSKALIFSGSDTQDSVPPHSPTEPVHARNETSNPVMTEGSPLPDAATRYDGSDHWPEQLGEGEGGRCRFGDCQRMSRVLCLKCCVFLCISRNHNCFLNFHSQRSLEKK</sequence>
<dbReference type="OrthoDB" id="123207at2759"/>
<feature type="region of interest" description="Disordered" evidence="2">
    <location>
        <begin position="146"/>
        <end position="171"/>
    </location>
</feature>
<feature type="compositionally biased region" description="Basic and acidic residues" evidence="2">
    <location>
        <begin position="33"/>
        <end position="51"/>
    </location>
</feature>
<feature type="region of interest" description="Disordered" evidence="2">
    <location>
        <begin position="1"/>
        <end position="51"/>
    </location>
</feature>
<accession>A0A8C5G445</accession>
<keyword evidence="1" id="KW-0862">Zinc</keyword>
<reference evidence="4" key="3">
    <citation type="submission" date="2025-09" db="UniProtKB">
        <authorList>
            <consortium name="Ensembl"/>
        </authorList>
    </citation>
    <scope>IDENTIFICATION</scope>
</reference>
<evidence type="ECO:0000256" key="1">
    <source>
        <dbReference type="PROSITE-ProRule" id="PRU00042"/>
    </source>
</evidence>
<feature type="compositionally biased region" description="Low complexity" evidence="2">
    <location>
        <begin position="1"/>
        <end position="22"/>
    </location>
</feature>
<dbReference type="PANTHER" id="PTHR47272">
    <property type="entry name" value="DDE_TNP_1_7 DOMAIN-CONTAINING PROTEIN"/>
    <property type="match status" value="1"/>
</dbReference>
<feature type="compositionally biased region" description="Polar residues" evidence="2">
    <location>
        <begin position="297"/>
        <end position="306"/>
    </location>
</feature>